<dbReference type="AlphaFoldDB" id="A0A7S3STT1"/>
<evidence type="ECO:0000256" key="3">
    <source>
        <dbReference type="ARBA" id="ARBA00022448"/>
    </source>
</evidence>
<dbReference type="GO" id="GO:0016020">
    <property type="term" value="C:membrane"/>
    <property type="evidence" value="ECO:0007669"/>
    <property type="project" value="UniProtKB-SubCell"/>
</dbReference>
<evidence type="ECO:0000256" key="6">
    <source>
        <dbReference type="ARBA" id="ARBA00022989"/>
    </source>
</evidence>
<comment type="similarity">
    <text evidence="2">Belongs to the SLC41A transporter family.</text>
</comment>
<gene>
    <name evidence="11" type="ORF">EHUX00137_LOCUS26815</name>
</gene>
<keyword evidence="3" id="KW-0813">Transport</keyword>
<keyword evidence="6 9" id="KW-1133">Transmembrane helix</keyword>
<keyword evidence="4 9" id="KW-0812">Transmembrane</keyword>
<accession>A0A7S3STT1</accession>
<dbReference type="InterPro" id="IPR006667">
    <property type="entry name" value="SLC41_membr_dom"/>
</dbReference>
<evidence type="ECO:0000256" key="2">
    <source>
        <dbReference type="ARBA" id="ARBA00009749"/>
    </source>
</evidence>
<reference evidence="11" key="1">
    <citation type="submission" date="2021-01" db="EMBL/GenBank/DDBJ databases">
        <authorList>
            <person name="Corre E."/>
            <person name="Pelletier E."/>
            <person name="Niang G."/>
            <person name="Scheremetjew M."/>
            <person name="Finn R."/>
            <person name="Kale V."/>
            <person name="Holt S."/>
            <person name="Cochrane G."/>
            <person name="Meng A."/>
            <person name="Brown T."/>
            <person name="Cohen L."/>
        </authorList>
    </citation>
    <scope>NUCLEOTIDE SEQUENCE</scope>
    <source>
        <strain evidence="11">379</strain>
    </source>
</reference>
<keyword evidence="7 9" id="KW-0472">Membrane</keyword>
<dbReference type="Gene3D" id="1.10.357.20">
    <property type="entry name" value="SLC41 divalent cation transporters, integral membrane domain"/>
    <property type="match status" value="1"/>
</dbReference>
<proteinExistence type="inferred from homology"/>
<comment type="subcellular location">
    <subcellularLocation>
        <location evidence="1">Membrane</location>
        <topology evidence="1">Multi-pass membrane protein</topology>
    </subcellularLocation>
</comment>
<evidence type="ECO:0000256" key="8">
    <source>
        <dbReference type="SAM" id="MobiDB-lite"/>
    </source>
</evidence>
<dbReference type="Pfam" id="PF01769">
    <property type="entry name" value="MgtE"/>
    <property type="match status" value="1"/>
</dbReference>
<dbReference type="PANTHER" id="PTHR41394:SF8">
    <property type="entry name" value="MAGNESIUM TRANSPORTER MGTE"/>
    <property type="match status" value="1"/>
</dbReference>
<evidence type="ECO:0000256" key="9">
    <source>
        <dbReference type="SAM" id="Phobius"/>
    </source>
</evidence>
<feature type="transmembrane region" description="Helical" evidence="9">
    <location>
        <begin position="239"/>
        <end position="262"/>
    </location>
</feature>
<feature type="domain" description="SLC41A/MgtE integral membrane" evidence="10">
    <location>
        <begin position="175"/>
        <end position="257"/>
    </location>
</feature>
<dbReference type="InterPro" id="IPR036739">
    <property type="entry name" value="SLC41_membr_dom_sf"/>
</dbReference>
<evidence type="ECO:0000259" key="10">
    <source>
        <dbReference type="Pfam" id="PF01769"/>
    </source>
</evidence>
<evidence type="ECO:0000256" key="4">
    <source>
        <dbReference type="ARBA" id="ARBA00022692"/>
    </source>
</evidence>
<protein>
    <recommendedName>
        <fullName evidence="10">SLC41A/MgtE integral membrane domain-containing protein</fullName>
    </recommendedName>
</protein>
<feature type="transmembrane region" description="Helical" evidence="9">
    <location>
        <begin position="175"/>
        <end position="198"/>
    </location>
</feature>
<dbReference type="PANTHER" id="PTHR41394">
    <property type="entry name" value="MAGNESIUM TRANSPORTER MGTE"/>
    <property type="match status" value="1"/>
</dbReference>
<dbReference type="SUPFAM" id="SSF161093">
    <property type="entry name" value="MgtE membrane domain-like"/>
    <property type="match status" value="1"/>
</dbReference>
<organism evidence="11">
    <name type="scientific">Emiliania huxleyi</name>
    <name type="common">Coccolithophore</name>
    <name type="synonym">Pontosphaera huxleyi</name>
    <dbReference type="NCBI Taxonomy" id="2903"/>
    <lineage>
        <taxon>Eukaryota</taxon>
        <taxon>Haptista</taxon>
        <taxon>Haptophyta</taxon>
        <taxon>Prymnesiophyceae</taxon>
        <taxon>Isochrysidales</taxon>
        <taxon>Noelaerhabdaceae</taxon>
        <taxon>Emiliania</taxon>
    </lineage>
</organism>
<name>A0A7S3STT1_EMIHU</name>
<evidence type="ECO:0000256" key="5">
    <source>
        <dbReference type="ARBA" id="ARBA00022842"/>
    </source>
</evidence>
<evidence type="ECO:0000313" key="11">
    <source>
        <dbReference type="EMBL" id="CAE0564810.1"/>
    </source>
</evidence>
<dbReference type="GO" id="GO:0008324">
    <property type="term" value="F:monoatomic cation transmembrane transporter activity"/>
    <property type="evidence" value="ECO:0007669"/>
    <property type="project" value="InterPro"/>
</dbReference>
<feature type="transmembrane region" description="Helical" evidence="9">
    <location>
        <begin position="64"/>
        <end position="84"/>
    </location>
</feature>
<evidence type="ECO:0000256" key="7">
    <source>
        <dbReference type="ARBA" id="ARBA00023136"/>
    </source>
</evidence>
<feature type="region of interest" description="Disordered" evidence="8">
    <location>
        <begin position="275"/>
        <end position="304"/>
    </location>
</feature>
<sequence length="304" mass="32531">MSLNSSTLIEQYPLIFSRESEQRSKHASAAGSDGISDGVFTERLRAHADEEYSSSVCAAVRSRLGWLALFLVGLWGAAFVIDWFEHMLQRNVELAHFVPLIIGHGGNAGSQAVGSVIRALAAKELDPSLRATFARVVSRETLVGGRCGGDTVDYDPAEYASFTLRLAGQMRREQVGGLCGVALGALFLSVGLLCHLVSFHVGVVVAVSLPLVSLWANFVGATLPLLAARLGSNPALTSAPLMTTVIDSSGLLIYFLVAWAYYDFGEAHHLVDQHHSLPHHHGGRSTHGGQRGPGSHPLRNLTGF</sequence>
<keyword evidence="5" id="KW-0460">Magnesium</keyword>
<feature type="transmembrane region" description="Helical" evidence="9">
    <location>
        <begin position="204"/>
        <end position="227"/>
    </location>
</feature>
<dbReference type="EMBL" id="HBIR01034428">
    <property type="protein sequence ID" value="CAE0564810.1"/>
    <property type="molecule type" value="Transcribed_RNA"/>
</dbReference>
<evidence type="ECO:0000256" key="1">
    <source>
        <dbReference type="ARBA" id="ARBA00004141"/>
    </source>
</evidence>